<evidence type="ECO:0000256" key="2">
    <source>
        <dbReference type="SAM" id="MobiDB-lite"/>
    </source>
</evidence>
<proteinExistence type="predicted"/>
<dbReference type="InterPro" id="IPR036864">
    <property type="entry name" value="Zn2-C6_fun-type_DNA-bd_sf"/>
</dbReference>
<feature type="compositionally biased region" description="Low complexity" evidence="2">
    <location>
        <begin position="287"/>
        <end position="299"/>
    </location>
</feature>
<feature type="region of interest" description="Disordered" evidence="2">
    <location>
        <begin position="282"/>
        <end position="301"/>
    </location>
</feature>
<feature type="region of interest" description="Disordered" evidence="2">
    <location>
        <begin position="122"/>
        <end position="143"/>
    </location>
</feature>
<evidence type="ECO:0000259" key="3">
    <source>
        <dbReference type="PROSITE" id="PS50048"/>
    </source>
</evidence>
<keyword evidence="1" id="KW-0539">Nucleus</keyword>
<comment type="caution">
    <text evidence="4">The sequence shown here is derived from an EMBL/GenBank/DDBJ whole genome shotgun (WGS) entry which is preliminary data.</text>
</comment>
<dbReference type="SUPFAM" id="SSF57701">
    <property type="entry name" value="Zn2/Cys6 DNA-binding domain"/>
    <property type="match status" value="1"/>
</dbReference>
<dbReference type="Proteomes" id="UP001600888">
    <property type="component" value="Unassembled WGS sequence"/>
</dbReference>
<dbReference type="Gene3D" id="4.10.240.10">
    <property type="entry name" value="Zn(2)-C6 fungal-type DNA-binding domain"/>
    <property type="match status" value="1"/>
</dbReference>
<dbReference type="PROSITE" id="PS00463">
    <property type="entry name" value="ZN2_CY6_FUNGAL_1"/>
    <property type="match status" value="1"/>
</dbReference>
<evidence type="ECO:0000313" key="4">
    <source>
        <dbReference type="EMBL" id="KAL2274665.1"/>
    </source>
</evidence>
<reference evidence="4 5" key="1">
    <citation type="submission" date="2024-03" db="EMBL/GenBank/DDBJ databases">
        <title>A high-quality draft genome sequence of Diaporthe vaccinii, a causative agent of upright dieback and viscid rot disease in cranberry plants.</title>
        <authorList>
            <person name="Sarrasin M."/>
            <person name="Lang B.F."/>
            <person name="Burger G."/>
        </authorList>
    </citation>
    <scope>NUCLEOTIDE SEQUENCE [LARGE SCALE GENOMIC DNA]</scope>
    <source>
        <strain evidence="4 5">IS7</strain>
    </source>
</reference>
<dbReference type="PROSITE" id="PS50048">
    <property type="entry name" value="ZN2_CY6_FUNGAL_2"/>
    <property type="match status" value="1"/>
</dbReference>
<accession>A0ABR4DWY9</accession>
<dbReference type="InterPro" id="IPR001138">
    <property type="entry name" value="Zn2Cys6_DnaBD"/>
</dbReference>
<organism evidence="4 5">
    <name type="scientific">Diaporthe vaccinii</name>
    <dbReference type="NCBI Taxonomy" id="105482"/>
    <lineage>
        <taxon>Eukaryota</taxon>
        <taxon>Fungi</taxon>
        <taxon>Dikarya</taxon>
        <taxon>Ascomycota</taxon>
        <taxon>Pezizomycotina</taxon>
        <taxon>Sordariomycetes</taxon>
        <taxon>Sordariomycetidae</taxon>
        <taxon>Diaporthales</taxon>
        <taxon>Diaporthaceae</taxon>
        <taxon>Diaporthe</taxon>
        <taxon>Diaporthe eres species complex</taxon>
    </lineage>
</organism>
<evidence type="ECO:0000313" key="5">
    <source>
        <dbReference type="Proteomes" id="UP001600888"/>
    </source>
</evidence>
<evidence type="ECO:0000256" key="1">
    <source>
        <dbReference type="ARBA" id="ARBA00023242"/>
    </source>
</evidence>
<keyword evidence="5" id="KW-1185">Reference proteome</keyword>
<sequence>MNNAVTKRAACDRCRDQKLRCPRVNAATEPCNRCLRAHAICVTSSSRPNGRPRISPLPVAEQLPAGSGVSGGVLGLTSARASTGPRSANGNRTPVQANLPLWSPTASFDAYPDFFSPSHPVLSVQGESTKSQTSSPGRRQSGVTSLVGLQLLGDEHDGDPNTMELERSASMADGDFLEAIVNYDHNHSVGWAMQPIGDMGLEEQNVTTATLADPRIRLSKLSEIVVQQLNRAGTYSWRPSQVQANCTAKGQGMDQNPLAQVLQSNSELASILQQMSCSRMDHEQPDSAISVSTTPSSTSIGDPPSTSTILLVLATWLQLLELYDQLFGHVRATLQEMPRDAITAFRGPMGMIGLRVPGMSLMQGDLSIKIMIQVINHQLESVEALLGLPDEYCVVRRSGGGTGKTNTATLFSSLDVDVSGLLQTVMKDMPNGAGKATIISLGDKIKAVQGILGM</sequence>
<dbReference type="EMBL" id="JBAWTH010000151">
    <property type="protein sequence ID" value="KAL2274665.1"/>
    <property type="molecule type" value="Genomic_DNA"/>
</dbReference>
<dbReference type="CDD" id="cd00067">
    <property type="entry name" value="GAL4"/>
    <property type="match status" value="1"/>
</dbReference>
<name>A0ABR4DWY9_9PEZI</name>
<gene>
    <name evidence="4" type="ORF">FJTKL_03026</name>
</gene>
<feature type="compositionally biased region" description="Polar residues" evidence="2">
    <location>
        <begin position="125"/>
        <end position="143"/>
    </location>
</feature>
<feature type="domain" description="Zn(2)-C6 fungal-type" evidence="3">
    <location>
        <begin position="10"/>
        <end position="43"/>
    </location>
</feature>
<protein>
    <recommendedName>
        <fullName evidence="3">Zn(2)-C6 fungal-type domain-containing protein</fullName>
    </recommendedName>
</protein>
<dbReference type="Pfam" id="PF00172">
    <property type="entry name" value="Zn_clus"/>
    <property type="match status" value="1"/>
</dbReference>